<reference evidence="2 3" key="1">
    <citation type="submission" date="2018-03" db="EMBL/GenBank/DDBJ databases">
        <title>Genomic Encyclopedia of Archaeal and Bacterial Type Strains, Phase II (KMG-II): from individual species to whole genera.</title>
        <authorList>
            <person name="Goeker M."/>
        </authorList>
    </citation>
    <scope>NUCLEOTIDE SEQUENCE [LARGE SCALE GENOMIC DNA]</scope>
    <source>
        <strain evidence="2 3">DSM 100346</strain>
    </source>
</reference>
<dbReference type="Gene3D" id="3.40.1580.10">
    <property type="entry name" value="SMI1/KNR4-like"/>
    <property type="match status" value="1"/>
</dbReference>
<dbReference type="Pfam" id="PF14568">
    <property type="entry name" value="SUKH_6"/>
    <property type="match status" value="1"/>
</dbReference>
<dbReference type="AlphaFoldDB" id="A0A316A8D4"/>
<protein>
    <submittedName>
        <fullName evidence="2">SUKH superfamily protein</fullName>
    </submittedName>
</protein>
<keyword evidence="3" id="KW-1185">Reference proteome</keyword>
<dbReference type="SMART" id="SM00860">
    <property type="entry name" value="SMI1_KNR4"/>
    <property type="match status" value="1"/>
</dbReference>
<dbReference type="InterPro" id="IPR037883">
    <property type="entry name" value="Knr4/Smi1-like_sf"/>
</dbReference>
<sequence length="170" mass="19815">MDADMINEGNKILVEMYKFSSEMVNLSAPIPDSRLEVFEDKIGHLLPNDFKYMLKKHNGFSLSGIEVYGFDESLKGSSLDQVYQYEHFEVTNKMPLEFLPFSPDGRGNHYCLDLSRIDAGSCPVVFWQWDFQYQSTNDIEICNENFYDWIDEVLIAWTLEEYNYDGSPNN</sequence>
<evidence type="ECO:0000313" key="2">
    <source>
        <dbReference type="EMBL" id="PWJ53084.1"/>
    </source>
</evidence>
<evidence type="ECO:0000259" key="1">
    <source>
        <dbReference type="SMART" id="SM00860"/>
    </source>
</evidence>
<organism evidence="2 3">
    <name type="scientific">Dyadobacter jejuensis</name>
    <dbReference type="NCBI Taxonomy" id="1082580"/>
    <lineage>
        <taxon>Bacteria</taxon>
        <taxon>Pseudomonadati</taxon>
        <taxon>Bacteroidota</taxon>
        <taxon>Cytophagia</taxon>
        <taxon>Cytophagales</taxon>
        <taxon>Spirosomataceae</taxon>
        <taxon>Dyadobacter</taxon>
    </lineage>
</organism>
<dbReference type="Proteomes" id="UP000245880">
    <property type="component" value="Unassembled WGS sequence"/>
</dbReference>
<feature type="domain" description="Knr4/Smi1-like" evidence="1">
    <location>
        <begin position="29"/>
        <end position="152"/>
    </location>
</feature>
<dbReference type="EMBL" id="QGDT01000027">
    <property type="protein sequence ID" value="PWJ53084.1"/>
    <property type="molecule type" value="Genomic_DNA"/>
</dbReference>
<accession>A0A316A8D4</accession>
<evidence type="ECO:0000313" key="3">
    <source>
        <dbReference type="Proteomes" id="UP000245880"/>
    </source>
</evidence>
<proteinExistence type="predicted"/>
<dbReference type="SUPFAM" id="SSF160631">
    <property type="entry name" value="SMI1/KNR4-like"/>
    <property type="match status" value="1"/>
</dbReference>
<dbReference type="InterPro" id="IPR018958">
    <property type="entry name" value="Knr4/Smi1-like_dom"/>
</dbReference>
<name>A0A316A8D4_9BACT</name>
<gene>
    <name evidence="2" type="ORF">CLV98_1273</name>
</gene>
<comment type="caution">
    <text evidence="2">The sequence shown here is derived from an EMBL/GenBank/DDBJ whole genome shotgun (WGS) entry which is preliminary data.</text>
</comment>
<dbReference type="OrthoDB" id="681074at2"/>
<dbReference type="RefSeq" id="WP_109678340.1">
    <property type="nucleotide sequence ID" value="NZ_QGDT01000027.1"/>
</dbReference>